<dbReference type="OMA" id="NDHGHIN"/>
<evidence type="ECO:0000256" key="1">
    <source>
        <dbReference type="ARBA" id="ARBA00022441"/>
    </source>
</evidence>
<dbReference type="PANTHER" id="PTHR46122:SF1">
    <property type="entry name" value="F-BOX DOMAIN-CONTAINING PROTEIN"/>
    <property type="match status" value="1"/>
</dbReference>
<dbReference type="PANTHER" id="PTHR46122">
    <property type="entry name" value="GALACTOSE OXIDASE/KELCH REPEAT PROTEIN-RELATED"/>
    <property type="match status" value="1"/>
</dbReference>
<name>W1PZQ1_AMBTC</name>
<dbReference type="Gramene" id="ERN13898">
    <property type="protein sequence ID" value="ERN13898"/>
    <property type="gene ID" value="AMTR_s00021p00085170"/>
</dbReference>
<dbReference type="HOGENOM" id="CLU_1801376_0_0_1"/>
<proteinExistence type="predicted"/>
<evidence type="ECO:0000256" key="2">
    <source>
        <dbReference type="ARBA" id="ARBA00022737"/>
    </source>
</evidence>
<dbReference type="Proteomes" id="UP000017836">
    <property type="component" value="Unassembled WGS sequence"/>
</dbReference>
<reference evidence="4" key="1">
    <citation type="journal article" date="2013" name="Science">
        <title>The Amborella genome and the evolution of flowering plants.</title>
        <authorList>
            <consortium name="Amborella Genome Project"/>
        </authorList>
    </citation>
    <scope>NUCLEOTIDE SEQUENCE [LARGE SCALE GENOMIC DNA]</scope>
</reference>
<dbReference type="AlphaFoldDB" id="W1PZQ1"/>
<keyword evidence="1" id="KW-0880">Kelch repeat</keyword>
<accession>W1PZQ1</accession>
<dbReference type="eggNOG" id="KOG1072">
    <property type="taxonomic scope" value="Eukaryota"/>
</dbReference>
<feature type="non-terminal residue" evidence="3">
    <location>
        <position position="1"/>
    </location>
</feature>
<keyword evidence="4" id="KW-1185">Reference proteome</keyword>
<sequence>YLLNDHGHINKRNNNFNDIAEKKHRGGCGDRDYDDGHGSSNDSLLPGLHDGIALNCLAFTSRSDYTTLACLNKRFISLIYSGYLYSLPLQMGILEHWVYLVCDLRGWEAFDPKRQRWSRFPRIPCDECFHFAEKESLAVSTEIP</sequence>
<gene>
    <name evidence="3" type="ORF">AMTR_s00021p00085170</name>
</gene>
<evidence type="ECO:0000313" key="4">
    <source>
        <dbReference type="Proteomes" id="UP000017836"/>
    </source>
</evidence>
<protein>
    <submittedName>
        <fullName evidence="3">Uncharacterized protein</fullName>
    </submittedName>
</protein>
<evidence type="ECO:0000313" key="3">
    <source>
        <dbReference type="EMBL" id="ERN13898.1"/>
    </source>
</evidence>
<keyword evidence="2" id="KW-0677">Repeat</keyword>
<dbReference type="EMBL" id="KI392560">
    <property type="protein sequence ID" value="ERN13898.1"/>
    <property type="molecule type" value="Genomic_DNA"/>
</dbReference>
<dbReference type="InterPro" id="IPR052439">
    <property type="entry name" value="F-box/Kelch-repeat"/>
</dbReference>
<feature type="non-terminal residue" evidence="3">
    <location>
        <position position="144"/>
    </location>
</feature>
<organism evidence="3 4">
    <name type="scientific">Amborella trichopoda</name>
    <dbReference type="NCBI Taxonomy" id="13333"/>
    <lineage>
        <taxon>Eukaryota</taxon>
        <taxon>Viridiplantae</taxon>
        <taxon>Streptophyta</taxon>
        <taxon>Embryophyta</taxon>
        <taxon>Tracheophyta</taxon>
        <taxon>Spermatophyta</taxon>
        <taxon>Magnoliopsida</taxon>
        <taxon>Amborellales</taxon>
        <taxon>Amborellaceae</taxon>
        <taxon>Amborella</taxon>
    </lineage>
</organism>